<keyword evidence="1 2" id="KW-0732">Signal</keyword>
<feature type="signal peptide" evidence="2">
    <location>
        <begin position="1"/>
        <end position="26"/>
    </location>
</feature>
<keyword evidence="4" id="KW-1185">Reference proteome</keyword>
<reference evidence="3 4" key="1">
    <citation type="submission" date="2018-01" db="EMBL/GenBank/DDBJ databases">
        <title>The draft genome of an aniline degradation strain ANB-1.</title>
        <authorList>
            <person name="Zhang L."/>
            <person name="Jiang J."/>
        </authorList>
    </citation>
    <scope>NUCLEOTIDE SEQUENCE [LARGE SCALE GENOMIC DNA]</scope>
    <source>
        <strain evidence="3 4">ANB-1</strain>
    </source>
</reference>
<proteinExistence type="predicted"/>
<dbReference type="Proteomes" id="UP000235994">
    <property type="component" value="Unassembled WGS sequence"/>
</dbReference>
<dbReference type="AlphaFoldDB" id="A0A2N8KAG5"/>
<comment type="caution">
    <text evidence="3">The sequence shown here is derived from an EMBL/GenBank/DDBJ whole genome shotgun (WGS) entry which is preliminary data.</text>
</comment>
<dbReference type="PANTHER" id="PTHR30006:SF25">
    <property type="entry name" value="PHOSPHOGLYCERATE TRANSPORT REGULATORY PROTEIN PGTC"/>
    <property type="match status" value="1"/>
</dbReference>
<protein>
    <submittedName>
        <fullName evidence="3">Iron ABC transporter substrate-binding protein</fullName>
    </submittedName>
</protein>
<dbReference type="Pfam" id="PF01547">
    <property type="entry name" value="SBP_bac_1"/>
    <property type="match status" value="1"/>
</dbReference>
<dbReference type="RefSeq" id="WP_102775759.1">
    <property type="nucleotide sequence ID" value="NZ_POQS01000009.1"/>
</dbReference>
<dbReference type="EMBL" id="POQS01000009">
    <property type="protein sequence ID" value="PND30447.1"/>
    <property type="molecule type" value="Genomic_DNA"/>
</dbReference>
<organism evidence="3 4">
    <name type="scientific">Achromobacter pulmonis</name>
    <dbReference type="NCBI Taxonomy" id="1389932"/>
    <lineage>
        <taxon>Bacteria</taxon>
        <taxon>Pseudomonadati</taxon>
        <taxon>Pseudomonadota</taxon>
        <taxon>Betaproteobacteria</taxon>
        <taxon>Burkholderiales</taxon>
        <taxon>Alcaligenaceae</taxon>
        <taxon>Achromobacter</taxon>
    </lineage>
</organism>
<sequence>MLAKSRLAAACAAAFALAFATGGARAQQAPAGYPADYQKILDGAKKEGKVVIYSTTDTKAAAPIVKGFEALYPDVKVEYNDMNSTELYNRYISEQAAGGGSGDVVWSSSMDSALKLATDYALKYRSPEAGKLPAWANWKDSAYGTTYEPAVFIYNKRLVPADEVPTTHAALAKLVSSQPDKFKNKVTTYDIEKSAVGFMLAVQDKVNDPKYFETLKGIGAGGLIVQSSTGTMMERVSSGENLIGYNILGSYAETRAKNDPSLGVAYPTDYALVLSRVAFISKKAKHKNAAKLWMDYLLSRKGQEIMANQADLASVRDDIDGDNDVDGMTKKLGVSLKPIPVDETLLDYLEQNKRLQFIKDWRAATGK</sequence>
<dbReference type="SUPFAM" id="SSF53850">
    <property type="entry name" value="Periplasmic binding protein-like II"/>
    <property type="match status" value="1"/>
</dbReference>
<feature type="chain" id="PRO_5014938351" evidence="2">
    <location>
        <begin position="27"/>
        <end position="367"/>
    </location>
</feature>
<evidence type="ECO:0000256" key="1">
    <source>
        <dbReference type="ARBA" id="ARBA00022729"/>
    </source>
</evidence>
<dbReference type="PANTHER" id="PTHR30006">
    <property type="entry name" value="THIAMINE-BINDING PERIPLASMIC PROTEIN-RELATED"/>
    <property type="match status" value="1"/>
</dbReference>
<evidence type="ECO:0000313" key="3">
    <source>
        <dbReference type="EMBL" id="PND30447.1"/>
    </source>
</evidence>
<name>A0A2N8KAG5_9BURK</name>
<evidence type="ECO:0000313" key="4">
    <source>
        <dbReference type="Proteomes" id="UP000235994"/>
    </source>
</evidence>
<dbReference type="GO" id="GO:0030288">
    <property type="term" value="C:outer membrane-bounded periplasmic space"/>
    <property type="evidence" value="ECO:0007669"/>
    <property type="project" value="TreeGrafter"/>
</dbReference>
<evidence type="ECO:0000256" key="2">
    <source>
        <dbReference type="SAM" id="SignalP"/>
    </source>
</evidence>
<accession>A0A2N8KAG5</accession>
<gene>
    <name evidence="3" type="ORF">C1I89_29115</name>
</gene>
<dbReference type="InterPro" id="IPR006059">
    <property type="entry name" value="SBP"/>
</dbReference>
<dbReference type="Gene3D" id="3.40.190.10">
    <property type="entry name" value="Periplasmic binding protein-like II"/>
    <property type="match status" value="2"/>
</dbReference>